<feature type="transmembrane region" description="Helical" evidence="13">
    <location>
        <begin position="212"/>
        <end position="229"/>
    </location>
</feature>
<dbReference type="PANTHER" id="PTHR30175">
    <property type="entry name" value="PHOSPHOTRANSFERASE SYSTEM TRANSPORT PROTEIN"/>
    <property type="match status" value="1"/>
</dbReference>
<evidence type="ECO:0000256" key="5">
    <source>
        <dbReference type="ARBA" id="ARBA00022679"/>
    </source>
</evidence>
<dbReference type="AlphaFoldDB" id="A0A1I6P8T0"/>
<comment type="subcellular location">
    <subcellularLocation>
        <location evidence="1">Cell membrane</location>
        <topology evidence="1">Multi-pass membrane protein</topology>
    </subcellularLocation>
</comment>
<keyword evidence="6" id="KW-0598">Phosphotransferase system</keyword>
<dbReference type="Gene3D" id="3.30.1360.60">
    <property type="entry name" value="Glucose permease domain IIB"/>
    <property type="match status" value="1"/>
</dbReference>
<proteinExistence type="predicted"/>
<dbReference type="PROSITE" id="PS01035">
    <property type="entry name" value="PTS_EIIB_TYPE_1_CYS"/>
    <property type="match status" value="1"/>
</dbReference>
<evidence type="ECO:0000313" key="16">
    <source>
        <dbReference type="EMBL" id="SFS36545.1"/>
    </source>
</evidence>
<keyword evidence="5" id="KW-0808">Transferase</keyword>
<keyword evidence="8" id="KW-0418">Kinase</keyword>
<dbReference type="InterPro" id="IPR018113">
    <property type="entry name" value="PTrfase_EIIB_Cys"/>
</dbReference>
<evidence type="ECO:0000256" key="12">
    <source>
        <dbReference type="SAM" id="MobiDB-lite"/>
    </source>
</evidence>
<keyword evidence="2" id="KW-0813">Transport</keyword>
<dbReference type="GO" id="GO:0008982">
    <property type="term" value="F:protein-N(PI)-phosphohistidine-sugar phosphotransferase activity"/>
    <property type="evidence" value="ECO:0007669"/>
    <property type="project" value="InterPro"/>
</dbReference>
<dbReference type="InterPro" id="IPR050558">
    <property type="entry name" value="PTS_Sugar-Specific_Components"/>
</dbReference>
<dbReference type="InterPro" id="IPR001996">
    <property type="entry name" value="PTS_IIB_1"/>
</dbReference>
<organism evidence="16 17">
    <name type="scientific">Marininema halotolerans</name>
    <dbReference type="NCBI Taxonomy" id="1155944"/>
    <lineage>
        <taxon>Bacteria</taxon>
        <taxon>Bacillati</taxon>
        <taxon>Bacillota</taxon>
        <taxon>Bacilli</taxon>
        <taxon>Bacillales</taxon>
        <taxon>Thermoactinomycetaceae</taxon>
        <taxon>Marininema</taxon>
    </lineage>
</organism>
<evidence type="ECO:0000256" key="13">
    <source>
        <dbReference type="SAM" id="Phobius"/>
    </source>
</evidence>
<feature type="transmembrane region" description="Helical" evidence="13">
    <location>
        <begin position="386"/>
        <end position="414"/>
    </location>
</feature>
<evidence type="ECO:0000313" key="17">
    <source>
        <dbReference type="Proteomes" id="UP000198660"/>
    </source>
</evidence>
<dbReference type="Pfam" id="PF02378">
    <property type="entry name" value="PTS_EIIC"/>
    <property type="match status" value="1"/>
</dbReference>
<feature type="transmembrane region" description="Helical" evidence="13">
    <location>
        <begin position="186"/>
        <end position="206"/>
    </location>
</feature>
<keyword evidence="10 13" id="KW-0472">Membrane</keyword>
<evidence type="ECO:0000256" key="3">
    <source>
        <dbReference type="ARBA" id="ARBA00022475"/>
    </source>
</evidence>
<feature type="transmembrane region" description="Helical" evidence="13">
    <location>
        <begin position="328"/>
        <end position="348"/>
    </location>
</feature>
<dbReference type="SUPFAM" id="SSF55604">
    <property type="entry name" value="Glucose permease domain IIB"/>
    <property type="match status" value="1"/>
</dbReference>
<evidence type="ECO:0000256" key="7">
    <source>
        <dbReference type="ARBA" id="ARBA00022692"/>
    </source>
</evidence>
<feature type="domain" description="PTS EIIB type-1" evidence="14">
    <location>
        <begin position="5"/>
        <end position="88"/>
    </location>
</feature>
<dbReference type="OrthoDB" id="9769191at2"/>
<dbReference type="GO" id="GO:0016301">
    <property type="term" value="F:kinase activity"/>
    <property type="evidence" value="ECO:0007669"/>
    <property type="project" value="UniProtKB-KW"/>
</dbReference>
<feature type="transmembrane region" description="Helical" evidence="13">
    <location>
        <begin position="111"/>
        <end position="132"/>
    </location>
</feature>
<evidence type="ECO:0000259" key="14">
    <source>
        <dbReference type="PROSITE" id="PS51098"/>
    </source>
</evidence>
<keyword evidence="17" id="KW-1185">Reference proteome</keyword>
<keyword evidence="4" id="KW-0762">Sugar transport</keyword>
<feature type="transmembrane region" description="Helical" evidence="13">
    <location>
        <begin position="426"/>
        <end position="447"/>
    </location>
</feature>
<feature type="transmembrane region" description="Helical" evidence="13">
    <location>
        <begin position="241"/>
        <end position="262"/>
    </location>
</feature>
<feature type="active site" description="Phosphocysteine intermediate; for EIIB activity" evidence="11">
    <location>
        <position position="27"/>
    </location>
</feature>
<name>A0A1I6P8T0_9BACL</name>
<dbReference type="PROSITE" id="PS51103">
    <property type="entry name" value="PTS_EIIC_TYPE_1"/>
    <property type="match status" value="1"/>
</dbReference>
<keyword evidence="7 13" id="KW-0812">Transmembrane</keyword>
<feature type="transmembrane region" description="Helical" evidence="13">
    <location>
        <begin position="286"/>
        <end position="308"/>
    </location>
</feature>
<dbReference type="PROSITE" id="PS51098">
    <property type="entry name" value="PTS_EIIB_TYPE_1"/>
    <property type="match status" value="1"/>
</dbReference>
<accession>A0A1I6P8T0</accession>
<feature type="domain" description="PTS EIIC type-1" evidence="15">
    <location>
        <begin position="122"/>
        <end position="463"/>
    </location>
</feature>
<dbReference type="CDD" id="cd00212">
    <property type="entry name" value="PTS_IIB_glc"/>
    <property type="match status" value="1"/>
</dbReference>
<gene>
    <name evidence="16" type="ORF">SAMN05444972_101431</name>
</gene>
<keyword evidence="9 13" id="KW-1133">Transmembrane helix</keyword>
<dbReference type="GO" id="GO:0009401">
    <property type="term" value="P:phosphoenolpyruvate-dependent sugar phosphotransferase system"/>
    <property type="evidence" value="ECO:0007669"/>
    <property type="project" value="UniProtKB-KW"/>
</dbReference>
<keyword evidence="3" id="KW-1003">Cell membrane</keyword>
<dbReference type="PANTHER" id="PTHR30175:SF3">
    <property type="entry name" value="PTS SYSTEM N-ACETYLMURAMIC ACID-SPECIFIC EIIBC COMPONENT"/>
    <property type="match status" value="1"/>
</dbReference>
<evidence type="ECO:0000256" key="2">
    <source>
        <dbReference type="ARBA" id="ARBA00022448"/>
    </source>
</evidence>
<dbReference type="InterPro" id="IPR036878">
    <property type="entry name" value="Glu_permease_IIB"/>
</dbReference>
<evidence type="ECO:0000256" key="6">
    <source>
        <dbReference type="ARBA" id="ARBA00022683"/>
    </source>
</evidence>
<dbReference type="Proteomes" id="UP000198660">
    <property type="component" value="Unassembled WGS sequence"/>
</dbReference>
<dbReference type="FunFam" id="3.30.1360.60:FF:000001">
    <property type="entry name" value="PTS system glucose-specific IIBC component PtsG"/>
    <property type="match status" value="1"/>
</dbReference>
<dbReference type="Pfam" id="PF00367">
    <property type="entry name" value="PTS_EIIB"/>
    <property type="match status" value="1"/>
</dbReference>
<evidence type="ECO:0000259" key="15">
    <source>
        <dbReference type="PROSITE" id="PS51103"/>
    </source>
</evidence>
<evidence type="ECO:0000256" key="11">
    <source>
        <dbReference type="PROSITE-ProRule" id="PRU00421"/>
    </source>
</evidence>
<dbReference type="EMBL" id="FPAA01000001">
    <property type="protein sequence ID" value="SFS36545.1"/>
    <property type="molecule type" value="Genomic_DNA"/>
</dbReference>
<dbReference type="GO" id="GO:0005886">
    <property type="term" value="C:plasma membrane"/>
    <property type="evidence" value="ECO:0007669"/>
    <property type="project" value="UniProtKB-SubCell"/>
</dbReference>
<evidence type="ECO:0000256" key="1">
    <source>
        <dbReference type="ARBA" id="ARBA00004651"/>
    </source>
</evidence>
<reference evidence="17" key="1">
    <citation type="submission" date="2016-10" db="EMBL/GenBank/DDBJ databases">
        <authorList>
            <person name="Varghese N."/>
            <person name="Submissions S."/>
        </authorList>
    </citation>
    <scope>NUCLEOTIDE SEQUENCE [LARGE SCALE GENOMIC DNA]</scope>
    <source>
        <strain evidence="17">DSM 45789</strain>
    </source>
</reference>
<dbReference type="InterPro" id="IPR013013">
    <property type="entry name" value="PTS_EIIC_1"/>
</dbReference>
<evidence type="ECO:0000256" key="9">
    <source>
        <dbReference type="ARBA" id="ARBA00022989"/>
    </source>
</evidence>
<evidence type="ECO:0000256" key="4">
    <source>
        <dbReference type="ARBA" id="ARBA00022597"/>
    </source>
</evidence>
<dbReference type="InterPro" id="IPR003352">
    <property type="entry name" value="PTS_EIIC"/>
</dbReference>
<feature type="transmembrane region" description="Helical" evidence="13">
    <location>
        <begin position="152"/>
        <end position="174"/>
    </location>
</feature>
<dbReference type="GO" id="GO:0090588">
    <property type="term" value="F:protein-phosphocysteine-N-acetylmuramate phosphotransferase system transporter activity"/>
    <property type="evidence" value="ECO:0007669"/>
    <property type="project" value="TreeGrafter"/>
</dbReference>
<dbReference type="RefSeq" id="WP_091833114.1">
    <property type="nucleotide sequence ID" value="NZ_FPAA01000001.1"/>
</dbReference>
<evidence type="ECO:0000256" key="8">
    <source>
        <dbReference type="ARBA" id="ARBA00022777"/>
    </source>
</evidence>
<feature type="region of interest" description="Disordered" evidence="12">
    <location>
        <begin position="458"/>
        <end position="480"/>
    </location>
</feature>
<protein>
    <submittedName>
        <fullName evidence="16">PTS system, sucrose-specific IIC component</fullName>
    </submittedName>
</protein>
<evidence type="ECO:0000256" key="10">
    <source>
        <dbReference type="ARBA" id="ARBA00023136"/>
    </source>
</evidence>
<sequence length="480" mass="50312">MEKEKELSRSILNLLGGQENLVSLSHCMTRLRVTIKDPTKVQLHGLKELSDVLGVVHSADHYQIILGPGKVARIAHHMAGETGMTPEEVPDEKADTPHQNSTLMRRFLQRLANIFVPLIPAIVASGMLLGLTNVILHTQLLANLLGITSESPIILLLSAMSKVVFTYLAIFVGINTAREFGGTPALGGVAGGLIIFPDIGNVSLYGEALVPGRGGLIGVLLAAWFISITERYIRRFIPNTIDIIITPTLALLITGFATYTLLQPLGGWIADGITDGLKALLETGGMLGATLSGAVLAGTFLPLVMTGLHQGLIPIHMELLNKTGLDPLWPILGMAGAGQVGAALAIYLKTKNTTLKTVIKGGVPVGILGIGEPLIYGVTLPLGRPFITACLGAAVGGAIQGALGTATVAIGVSGLPGALLLAKGHLLHFMVGLVAAYGAGFLFTWLFGFTREMDHTYTGKSASPAKEAPKTHSLHSPTSS</sequence>